<dbReference type="OrthoDB" id="512784at2"/>
<dbReference type="AlphaFoldDB" id="A0A3S1CQN2"/>
<keyword evidence="2" id="KW-1185">Reference proteome</keyword>
<dbReference type="Proteomes" id="UP000271624">
    <property type="component" value="Unassembled WGS sequence"/>
</dbReference>
<evidence type="ECO:0000313" key="1">
    <source>
        <dbReference type="EMBL" id="RUT08555.1"/>
    </source>
</evidence>
<name>A0A3S1CQN2_9CYAN</name>
<proteinExistence type="predicted"/>
<dbReference type="RefSeq" id="WP_127080343.1">
    <property type="nucleotide sequence ID" value="NZ_RSCL01000003.1"/>
</dbReference>
<evidence type="ECO:0000313" key="2">
    <source>
        <dbReference type="Proteomes" id="UP000271624"/>
    </source>
</evidence>
<dbReference type="EMBL" id="RSCL01000003">
    <property type="protein sequence ID" value="RUT08555.1"/>
    <property type="molecule type" value="Genomic_DNA"/>
</dbReference>
<sequence>MIKNEQELAIAKQQVEVIASENKSLMQKLQAEIAEYEALVAHNPENPILLEVESAEQISDLPIKASIAFKITSQELAKICSDETEPQNNLDYASELLKVMKILGVQLIDDLFFVAKMSNELKQKLQFLRMGEGLHSVIQEAA</sequence>
<reference evidence="1" key="2">
    <citation type="journal article" date="2019" name="Genome Biol. Evol.">
        <title>Day and night: Metabolic profiles and evolutionary relationships of six axenic non-marine cyanobacteria.</title>
        <authorList>
            <person name="Will S.E."/>
            <person name="Henke P."/>
            <person name="Boedeker C."/>
            <person name="Huang S."/>
            <person name="Brinkmann H."/>
            <person name="Rohde M."/>
            <person name="Jarek M."/>
            <person name="Friedl T."/>
            <person name="Seufert S."/>
            <person name="Schumacher M."/>
            <person name="Overmann J."/>
            <person name="Neumann-Schaal M."/>
            <person name="Petersen J."/>
        </authorList>
    </citation>
    <scope>NUCLEOTIDE SEQUENCE [LARGE SCALE GENOMIC DNA]</scope>
    <source>
        <strain evidence="1">PCC 7102</strain>
    </source>
</reference>
<comment type="caution">
    <text evidence="1">The sequence shown here is derived from an EMBL/GenBank/DDBJ whole genome shotgun (WGS) entry which is preliminary data.</text>
</comment>
<reference evidence="1" key="1">
    <citation type="submission" date="2018-12" db="EMBL/GenBank/DDBJ databases">
        <authorList>
            <person name="Will S."/>
            <person name="Neumann-Schaal M."/>
            <person name="Henke P."/>
        </authorList>
    </citation>
    <scope>NUCLEOTIDE SEQUENCE</scope>
    <source>
        <strain evidence="1">PCC 7102</strain>
    </source>
</reference>
<gene>
    <name evidence="1" type="ORF">DSM106972_017230</name>
</gene>
<accession>A0A3S1CQN2</accession>
<organism evidence="1 2">
    <name type="scientific">Dulcicalothrix desertica PCC 7102</name>
    <dbReference type="NCBI Taxonomy" id="232991"/>
    <lineage>
        <taxon>Bacteria</taxon>
        <taxon>Bacillati</taxon>
        <taxon>Cyanobacteriota</taxon>
        <taxon>Cyanophyceae</taxon>
        <taxon>Nostocales</taxon>
        <taxon>Calotrichaceae</taxon>
        <taxon>Dulcicalothrix</taxon>
    </lineage>
</organism>
<protein>
    <submittedName>
        <fullName evidence="1">Uncharacterized protein</fullName>
    </submittedName>
</protein>